<comment type="caution">
    <text evidence="6">The sequence shown here is derived from an EMBL/GenBank/DDBJ whole genome shotgun (WGS) entry which is preliminary data.</text>
</comment>
<evidence type="ECO:0000256" key="4">
    <source>
        <dbReference type="ARBA" id="ARBA00023044"/>
    </source>
</evidence>
<keyword evidence="3" id="KW-0964">Secreted</keyword>
<comment type="similarity">
    <text evidence="2">Belongs to the ComC family.</text>
</comment>
<proteinExistence type="inferred from homology"/>
<accession>A0ABS9UQY4</accession>
<evidence type="ECO:0008006" key="8">
    <source>
        <dbReference type="Google" id="ProtNLM"/>
    </source>
</evidence>
<dbReference type="RefSeq" id="WP_241275531.1">
    <property type="nucleotide sequence ID" value="NZ_JAKZGS010000011.1"/>
</dbReference>
<gene>
    <name evidence="6" type="ORF">MM236_13575</name>
</gene>
<sequence length="72" mass="7859">MKKEQKMEKINIENFKNLSESELLQIEGGGLTEITAKIVECAGYCVGWLSSRKGATPAHLSALDGPNGRCTY</sequence>
<evidence type="ECO:0000256" key="2">
    <source>
        <dbReference type="ARBA" id="ARBA00009039"/>
    </source>
</evidence>
<protein>
    <recommendedName>
        <fullName evidence="8">Bacteriocin-type signal sequence</fullName>
    </recommendedName>
</protein>
<organism evidence="6 7">
    <name type="scientific">Belliella calami</name>
    <dbReference type="NCBI Taxonomy" id="2923436"/>
    <lineage>
        <taxon>Bacteria</taxon>
        <taxon>Pseudomonadati</taxon>
        <taxon>Bacteroidota</taxon>
        <taxon>Cytophagia</taxon>
        <taxon>Cytophagales</taxon>
        <taxon>Cyclobacteriaceae</taxon>
        <taxon>Belliella</taxon>
    </lineage>
</organism>
<evidence type="ECO:0000256" key="5">
    <source>
        <dbReference type="ARBA" id="ARBA00023287"/>
    </source>
</evidence>
<evidence type="ECO:0000313" key="6">
    <source>
        <dbReference type="EMBL" id="MCH7399029.1"/>
    </source>
</evidence>
<keyword evidence="5" id="KW-0178">Competence</keyword>
<keyword evidence="4" id="KW-0588">Pheromone</keyword>
<dbReference type="EMBL" id="JAKZGS010000011">
    <property type="protein sequence ID" value="MCH7399029.1"/>
    <property type="molecule type" value="Genomic_DNA"/>
</dbReference>
<evidence type="ECO:0000256" key="1">
    <source>
        <dbReference type="ARBA" id="ARBA00002667"/>
    </source>
</evidence>
<dbReference type="Pfam" id="PF03047">
    <property type="entry name" value="ComC"/>
    <property type="match status" value="1"/>
</dbReference>
<name>A0ABS9UQY4_9BACT</name>
<dbReference type="InterPro" id="IPR004288">
    <property type="entry name" value="Competence_ComC"/>
</dbReference>
<comment type="function">
    <text evidence="1">Acts as a pheromone, induces cells to develop competence for genetic transformation.</text>
</comment>
<reference evidence="6" key="1">
    <citation type="submission" date="2022-03" db="EMBL/GenBank/DDBJ databases">
        <title>De novo assembled genomes of Belliella spp. (Cyclobacteriaceae) strains.</title>
        <authorList>
            <person name="Szabo A."/>
            <person name="Korponai K."/>
            <person name="Felfoldi T."/>
        </authorList>
    </citation>
    <scope>NUCLEOTIDE SEQUENCE</scope>
    <source>
        <strain evidence="6">DSM 107340</strain>
    </source>
</reference>
<evidence type="ECO:0000313" key="7">
    <source>
        <dbReference type="Proteomes" id="UP001165488"/>
    </source>
</evidence>
<dbReference type="Proteomes" id="UP001165488">
    <property type="component" value="Unassembled WGS sequence"/>
</dbReference>
<evidence type="ECO:0000256" key="3">
    <source>
        <dbReference type="ARBA" id="ARBA00022525"/>
    </source>
</evidence>
<keyword evidence="7" id="KW-1185">Reference proteome</keyword>